<organism evidence="1">
    <name type="scientific">marine metagenome</name>
    <dbReference type="NCBI Taxonomy" id="408172"/>
    <lineage>
        <taxon>unclassified sequences</taxon>
        <taxon>metagenomes</taxon>
        <taxon>ecological metagenomes</taxon>
    </lineage>
</organism>
<protein>
    <submittedName>
        <fullName evidence="1">Uncharacterized protein</fullName>
    </submittedName>
</protein>
<evidence type="ECO:0000313" key="1">
    <source>
        <dbReference type="EMBL" id="SVA99808.1"/>
    </source>
</evidence>
<reference evidence="1" key="1">
    <citation type="submission" date="2018-05" db="EMBL/GenBank/DDBJ databases">
        <authorList>
            <person name="Lanie J.A."/>
            <person name="Ng W.-L."/>
            <person name="Kazmierczak K.M."/>
            <person name="Andrzejewski T.M."/>
            <person name="Davidsen T.M."/>
            <person name="Wayne K.J."/>
            <person name="Tettelin H."/>
            <person name="Glass J.I."/>
            <person name="Rusch D."/>
            <person name="Podicherti R."/>
            <person name="Tsui H.-C.T."/>
            <person name="Winkler M.E."/>
        </authorList>
    </citation>
    <scope>NUCLEOTIDE SEQUENCE</scope>
</reference>
<proteinExistence type="predicted"/>
<sequence length="182" mass="20598">MPAISATIVLNFLTETTSRCTPVTEARSGRLASIHNPIFRCCSPVIQTPLFTTTTRMAVLLFRHLFKLIQTCLCRSGSTNTRVPRATLANELSHLGSRSRRIDISKPPSYHQVAQFKRSQAFFGPDQHIQNTVRRSLHLSKRRCRWNHSCQVPRISDPQLLFIGQTVPSSLTLDFQILRLAS</sequence>
<name>A0A382AE41_9ZZZZ</name>
<dbReference type="AlphaFoldDB" id="A0A382AE41"/>
<feature type="non-terminal residue" evidence="1">
    <location>
        <position position="182"/>
    </location>
</feature>
<accession>A0A382AE41</accession>
<dbReference type="EMBL" id="UINC01025011">
    <property type="protein sequence ID" value="SVA99808.1"/>
    <property type="molecule type" value="Genomic_DNA"/>
</dbReference>
<gene>
    <name evidence="1" type="ORF">METZ01_LOCUS152662</name>
</gene>